<accession>A0A179UA63</accession>
<dbReference type="RefSeq" id="XP_002628335.1">
    <property type="nucleotide sequence ID" value="XM_002628289.2"/>
</dbReference>
<dbReference type="OrthoDB" id="3535423at2759"/>
<name>A0A179UA63_BLAGS</name>
<dbReference type="Proteomes" id="UP000002038">
    <property type="component" value="Unassembled WGS sequence"/>
</dbReference>
<dbReference type="VEuPathDB" id="FungiDB:BDBG_01243"/>
<sequence>MAEGKLGVTVIEHKNFNEYPTSLLKLLEGAEGEYITITKDYPLTAARAFSTLANTFKFVYISGEGATTKPGKFTQLFATVKGECEQSLIEMAHKIPAFKPYSLQPAFVDSVSDEAVKQATANRQLPLSYRVLGAFTPLIRNFIPSIVSPTQDIGLAATVLAMGDGKGLDGSGVSEGGRILSNEAIRRIAKDGFTSG</sequence>
<proteinExistence type="predicted"/>
<keyword evidence="2" id="KW-1185">Reference proteome</keyword>
<gene>
    <name evidence="1" type="ORF">BDBG_01243</name>
</gene>
<reference evidence="2" key="1">
    <citation type="journal article" date="2015" name="PLoS Genet.">
        <title>The dynamic genome and transcriptome of the human fungal pathogen Blastomyces and close relative Emmonsia.</title>
        <authorList>
            <person name="Munoz J.F."/>
            <person name="Gauthier G.M."/>
            <person name="Desjardins C.A."/>
            <person name="Gallo J.E."/>
            <person name="Holder J."/>
            <person name="Sullivan T.D."/>
            <person name="Marty A.J."/>
            <person name="Carmen J.C."/>
            <person name="Chen Z."/>
            <person name="Ding L."/>
            <person name="Gujja S."/>
            <person name="Magrini V."/>
            <person name="Misas E."/>
            <person name="Mitreva M."/>
            <person name="Priest M."/>
            <person name="Saif S."/>
            <person name="Whiston E.A."/>
            <person name="Young S."/>
            <person name="Zeng Q."/>
            <person name="Goldman W.E."/>
            <person name="Mardis E.R."/>
            <person name="Taylor J.W."/>
            <person name="McEwen J.G."/>
            <person name="Clay O.K."/>
            <person name="Klein B.S."/>
            <person name="Cuomo C.A."/>
        </authorList>
    </citation>
    <scope>NUCLEOTIDE SEQUENCE [LARGE SCALE GENOMIC DNA]</scope>
    <source>
        <strain evidence="2">SLH14081</strain>
    </source>
</reference>
<dbReference type="EMBL" id="GG657449">
    <property type="protein sequence ID" value="OAT04740.1"/>
    <property type="molecule type" value="Genomic_DNA"/>
</dbReference>
<dbReference type="GeneID" id="8507275"/>
<evidence type="ECO:0000313" key="1">
    <source>
        <dbReference type="EMBL" id="OAT04740.1"/>
    </source>
</evidence>
<organism evidence="1 2">
    <name type="scientific">Blastomyces gilchristii (strain SLH14081)</name>
    <name type="common">Blastomyces dermatitidis</name>
    <dbReference type="NCBI Taxonomy" id="559298"/>
    <lineage>
        <taxon>Eukaryota</taxon>
        <taxon>Fungi</taxon>
        <taxon>Dikarya</taxon>
        <taxon>Ascomycota</taxon>
        <taxon>Pezizomycotina</taxon>
        <taxon>Eurotiomycetes</taxon>
        <taxon>Eurotiomycetidae</taxon>
        <taxon>Onygenales</taxon>
        <taxon>Ajellomycetaceae</taxon>
        <taxon>Blastomyces</taxon>
    </lineage>
</organism>
<protein>
    <submittedName>
        <fullName evidence="1">Nucleoside-diphosphate-sugar epimerase</fullName>
    </submittedName>
</protein>
<dbReference type="KEGG" id="bgh:BDBG_01243"/>
<dbReference type="Gene3D" id="3.40.50.720">
    <property type="entry name" value="NAD(P)-binding Rossmann-like Domain"/>
    <property type="match status" value="1"/>
</dbReference>
<dbReference type="AlphaFoldDB" id="A0A179UA63"/>
<evidence type="ECO:0000313" key="2">
    <source>
        <dbReference type="Proteomes" id="UP000002038"/>
    </source>
</evidence>